<dbReference type="EMBL" id="JAMSHJ010000006">
    <property type="protein sequence ID" value="KAI5401893.1"/>
    <property type="molecule type" value="Genomic_DNA"/>
</dbReference>
<dbReference type="Gramene" id="Psat06G0638000-T1">
    <property type="protein sequence ID" value="KAI5401893.1"/>
    <property type="gene ID" value="KIW84_066380"/>
</dbReference>
<dbReference type="PANTHER" id="PTHR33103:SF19">
    <property type="entry name" value="OS09G0544700 PROTEIN"/>
    <property type="match status" value="1"/>
</dbReference>
<dbReference type="PANTHER" id="PTHR33103">
    <property type="entry name" value="OS01G0153900 PROTEIN"/>
    <property type="match status" value="1"/>
</dbReference>
<dbReference type="Pfam" id="PF05056">
    <property type="entry name" value="DUF674"/>
    <property type="match status" value="1"/>
</dbReference>
<evidence type="ECO:0000313" key="1">
    <source>
        <dbReference type="EMBL" id="KAI5401893.1"/>
    </source>
</evidence>
<proteinExistence type="predicted"/>
<evidence type="ECO:0008006" key="3">
    <source>
        <dbReference type="Google" id="ProtNLM"/>
    </source>
</evidence>
<accession>A0A9D4WFM0</accession>
<organism evidence="1 2">
    <name type="scientific">Pisum sativum</name>
    <name type="common">Garden pea</name>
    <name type="synonym">Lathyrus oleraceus</name>
    <dbReference type="NCBI Taxonomy" id="3888"/>
    <lineage>
        <taxon>Eukaryota</taxon>
        <taxon>Viridiplantae</taxon>
        <taxon>Streptophyta</taxon>
        <taxon>Embryophyta</taxon>
        <taxon>Tracheophyta</taxon>
        <taxon>Spermatophyta</taxon>
        <taxon>Magnoliopsida</taxon>
        <taxon>eudicotyledons</taxon>
        <taxon>Gunneridae</taxon>
        <taxon>Pentapetalae</taxon>
        <taxon>rosids</taxon>
        <taxon>fabids</taxon>
        <taxon>Fabales</taxon>
        <taxon>Fabaceae</taxon>
        <taxon>Papilionoideae</taxon>
        <taxon>50 kb inversion clade</taxon>
        <taxon>NPAAA clade</taxon>
        <taxon>Hologalegina</taxon>
        <taxon>IRL clade</taxon>
        <taxon>Fabeae</taxon>
        <taxon>Lathyrus</taxon>
    </lineage>
</organism>
<sequence>MYTFQYMATSSSITKVPLKLYVDPENDKVVFAEASKVVIDFLFDFLCLPISTVVKLVSTNGMVGSLGNLYQSVENLNQSFMQPNQTKDVLLNPIAQISCNGISGFLTSQKDEDLNYEQRTKLYMCSDRCNLCVTNDYTTRCAGSFDRHGHFGYYPCSNNMNFEVSYRNMKVDENKSFIHNGFVKDEITFIVMDDLVIQPISKVSDISTLLKKFNVKDINTLQEKDVEIGMDESIKLLKASLETKMVLTSVFHKKKY</sequence>
<dbReference type="InterPro" id="IPR007750">
    <property type="entry name" value="DUF674"/>
</dbReference>
<comment type="caution">
    <text evidence="1">The sequence shown here is derived from an EMBL/GenBank/DDBJ whole genome shotgun (WGS) entry which is preliminary data.</text>
</comment>
<evidence type="ECO:0000313" key="2">
    <source>
        <dbReference type="Proteomes" id="UP001058974"/>
    </source>
</evidence>
<dbReference type="Gramene" id="Psat6g237320.1">
    <property type="protein sequence ID" value="Psat6g237320.1.cds"/>
    <property type="gene ID" value="Psat6g237320"/>
</dbReference>
<keyword evidence="2" id="KW-1185">Reference proteome</keyword>
<gene>
    <name evidence="1" type="ORF">KIW84_066380</name>
</gene>
<protein>
    <recommendedName>
        <fullName evidence="3">DUF674 family protein</fullName>
    </recommendedName>
</protein>
<reference evidence="1 2" key="1">
    <citation type="journal article" date="2022" name="Nat. Genet.">
        <title>Improved pea reference genome and pan-genome highlight genomic features and evolutionary characteristics.</title>
        <authorList>
            <person name="Yang T."/>
            <person name="Liu R."/>
            <person name="Luo Y."/>
            <person name="Hu S."/>
            <person name="Wang D."/>
            <person name="Wang C."/>
            <person name="Pandey M.K."/>
            <person name="Ge S."/>
            <person name="Xu Q."/>
            <person name="Li N."/>
            <person name="Li G."/>
            <person name="Huang Y."/>
            <person name="Saxena R.K."/>
            <person name="Ji Y."/>
            <person name="Li M."/>
            <person name="Yan X."/>
            <person name="He Y."/>
            <person name="Liu Y."/>
            <person name="Wang X."/>
            <person name="Xiang C."/>
            <person name="Varshney R.K."/>
            <person name="Ding H."/>
            <person name="Gao S."/>
            <person name="Zong X."/>
        </authorList>
    </citation>
    <scope>NUCLEOTIDE SEQUENCE [LARGE SCALE GENOMIC DNA]</scope>
    <source>
        <strain evidence="1 2">cv. Zhongwan 6</strain>
    </source>
</reference>
<dbReference type="AlphaFoldDB" id="A0A9D4WFM0"/>
<dbReference type="Proteomes" id="UP001058974">
    <property type="component" value="Chromosome 6"/>
</dbReference>
<name>A0A9D4WFM0_PEA</name>